<evidence type="ECO:0000313" key="2">
    <source>
        <dbReference type="Proteomes" id="UP001196980"/>
    </source>
</evidence>
<organism evidence="1 2">
    <name type="scientific">Candidatus Magnetobacterium casense</name>
    <dbReference type="NCBI Taxonomy" id="1455061"/>
    <lineage>
        <taxon>Bacteria</taxon>
        <taxon>Pseudomonadati</taxon>
        <taxon>Nitrospirota</taxon>
        <taxon>Thermodesulfovibrionia</taxon>
        <taxon>Thermodesulfovibrionales</taxon>
        <taxon>Candidatus Magnetobacteriaceae</taxon>
        <taxon>Candidatus Magnetobacterium</taxon>
    </lineage>
</organism>
<accession>A0ABS6S1V8</accession>
<evidence type="ECO:0000313" key="1">
    <source>
        <dbReference type="EMBL" id="MBV6342791.1"/>
    </source>
</evidence>
<keyword evidence="2" id="KW-1185">Reference proteome</keyword>
<dbReference type="EMBL" id="JABXWD010000343">
    <property type="protein sequence ID" value="MBV6342791.1"/>
    <property type="molecule type" value="Genomic_DNA"/>
</dbReference>
<reference evidence="1 2" key="1">
    <citation type="journal article" date="2020" name="J Geophys Res Biogeosci">
        <title>Magnetotaxis as an Adaptation to Enable Bacterial Shuttling of Microbial Sulfur and Sulfur Cycling Across Aquatic Oxic#Anoxic Interfaces.</title>
        <authorList>
            <person name="Li J."/>
            <person name="Liu P."/>
            <person name="Wang J."/>
            <person name="Roberts A.P."/>
            <person name="Pan Y."/>
        </authorList>
    </citation>
    <scope>NUCLEOTIDE SEQUENCE [LARGE SCALE GENOMIC DNA]</scope>
    <source>
        <strain evidence="1 2">MYR-1_YQ</strain>
    </source>
</reference>
<dbReference type="Proteomes" id="UP001196980">
    <property type="component" value="Unassembled WGS sequence"/>
</dbReference>
<proteinExistence type="predicted"/>
<comment type="caution">
    <text evidence="1">The sequence shown here is derived from an EMBL/GenBank/DDBJ whole genome shotgun (WGS) entry which is preliminary data.</text>
</comment>
<protein>
    <submittedName>
        <fullName evidence="1">Uncharacterized protein</fullName>
    </submittedName>
</protein>
<sequence>MLDIKYGAVGLELMPSVKRMASIEKMEAFKRLIKNSRTVAELKEFLEDSAE</sequence>
<gene>
    <name evidence="1" type="ORF">HWQ67_14485</name>
</gene>
<name>A0ABS6S1V8_9BACT</name>